<comment type="caution">
    <text evidence="1">The sequence shown here is derived from an EMBL/GenBank/DDBJ whole genome shotgun (WGS) entry which is preliminary data.</text>
</comment>
<dbReference type="EMBL" id="MIHC01000017">
    <property type="protein sequence ID" value="ODR06424.1"/>
    <property type="molecule type" value="Genomic_DNA"/>
</dbReference>
<evidence type="ECO:0000313" key="1">
    <source>
        <dbReference type="EMBL" id="ODR06424.1"/>
    </source>
</evidence>
<evidence type="ECO:0000313" key="2">
    <source>
        <dbReference type="Proteomes" id="UP000094224"/>
    </source>
</evidence>
<proteinExistence type="predicted"/>
<keyword evidence="2" id="KW-1185">Reference proteome</keyword>
<protein>
    <submittedName>
        <fullName evidence="1">Uncharacterized protein</fullName>
    </submittedName>
</protein>
<organism evidence="1 2">
    <name type="scientific">Mycobacterium sherrisii</name>
    <dbReference type="NCBI Taxonomy" id="243061"/>
    <lineage>
        <taxon>Bacteria</taxon>
        <taxon>Bacillati</taxon>
        <taxon>Actinomycetota</taxon>
        <taxon>Actinomycetes</taxon>
        <taxon>Mycobacteriales</taxon>
        <taxon>Mycobacteriaceae</taxon>
        <taxon>Mycobacterium</taxon>
        <taxon>Mycobacterium simiae complex</taxon>
    </lineage>
</organism>
<dbReference type="AlphaFoldDB" id="A0A1E3SW95"/>
<dbReference type="RefSeq" id="WP_069400432.1">
    <property type="nucleotide sequence ID" value="NZ_MIHC01000017.1"/>
</dbReference>
<reference evidence="2" key="1">
    <citation type="submission" date="2016-09" db="EMBL/GenBank/DDBJ databases">
        <authorList>
            <person name="Greninger A.L."/>
            <person name="Jerome K.R."/>
            <person name="Mcnair B."/>
            <person name="Wallis C."/>
            <person name="Fang F."/>
        </authorList>
    </citation>
    <scope>NUCLEOTIDE SEQUENCE [LARGE SCALE GENOMIC DNA]</scope>
    <source>
        <strain evidence="2">BC1_M4</strain>
    </source>
</reference>
<dbReference type="Proteomes" id="UP000094224">
    <property type="component" value="Unassembled WGS sequence"/>
</dbReference>
<accession>A0A1E3SW95</accession>
<name>A0A1E3SW95_9MYCO</name>
<gene>
    <name evidence="1" type="ORF">BHQ21_11585</name>
</gene>
<sequence length="129" mass="13845">MTAVDFDGRRPVVVDAATASGAAHDTGRAAGAPMTDTDRLLGEAAFVIGDVIAMLRVSRRRIPLRWLRLLDALNRSLSAGGHRERVDLSALKTTKQLAAEWGCDARTVRRKAAAAGGRKVHGWIFPEGT</sequence>